<feature type="transmembrane region" description="Helical" evidence="1">
    <location>
        <begin position="34"/>
        <end position="51"/>
    </location>
</feature>
<evidence type="ECO:0000313" key="3">
    <source>
        <dbReference type="Proteomes" id="UP001501218"/>
    </source>
</evidence>
<dbReference type="PANTHER" id="PTHR32251:SF17">
    <property type="entry name" value="STEROID 5-ALPHA REDUCTASE C-TERMINAL DOMAIN-CONTAINING PROTEIN"/>
    <property type="match status" value="1"/>
</dbReference>
<organism evidence="2 3">
    <name type="scientific">Saccharopolyspora halophila</name>
    <dbReference type="NCBI Taxonomy" id="405551"/>
    <lineage>
        <taxon>Bacteria</taxon>
        <taxon>Bacillati</taxon>
        <taxon>Actinomycetota</taxon>
        <taxon>Actinomycetes</taxon>
        <taxon>Pseudonocardiales</taxon>
        <taxon>Pseudonocardiaceae</taxon>
        <taxon>Saccharopolyspora</taxon>
    </lineage>
</organism>
<feature type="transmembrane region" description="Helical" evidence="1">
    <location>
        <begin position="107"/>
        <end position="128"/>
    </location>
</feature>
<accession>A0ABP5TTA9</accession>
<evidence type="ECO:0000256" key="1">
    <source>
        <dbReference type="SAM" id="Phobius"/>
    </source>
</evidence>
<keyword evidence="1" id="KW-1133">Transmembrane helix</keyword>
<reference evidence="3" key="1">
    <citation type="journal article" date="2019" name="Int. J. Syst. Evol. Microbiol.">
        <title>The Global Catalogue of Microorganisms (GCM) 10K type strain sequencing project: providing services to taxonomists for standard genome sequencing and annotation.</title>
        <authorList>
            <consortium name="The Broad Institute Genomics Platform"/>
            <consortium name="The Broad Institute Genome Sequencing Center for Infectious Disease"/>
            <person name="Wu L."/>
            <person name="Ma J."/>
        </authorList>
    </citation>
    <scope>NUCLEOTIDE SEQUENCE [LARGE SCALE GENOMIC DNA]</scope>
    <source>
        <strain evidence="3">JCM 16221</strain>
    </source>
</reference>
<feature type="transmembrane region" description="Helical" evidence="1">
    <location>
        <begin position="6"/>
        <end position="27"/>
    </location>
</feature>
<sequence length="259" mass="28340">MGIGSSVALALAAAFAVIVLTFGIARWRGRYDTIDSAWGAGFAVIAVTGFATEPRGIGSALVVTVLTAVWGLRLSAHIHLRNSAHGEDRRYREMYARARSRPQLRMFARVYLTQAAVMWFVSLPVVAAQHQPDSFGVLGVLGVAVWCVGFAFEAIGDEQLRRFKADPANAGEVLDTGLWRYTRHPNYFGDACVWWGLYLIAAQHLPGALAVLSPLLMTWLLARGSGKPITERHLAGNRPGYADYVARTSGFFPLPPKKR</sequence>
<dbReference type="PROSITE" id="PS50244">
    <property type="entry name" value="S5A_REDUCTASE"/>
    <property type="match status" value="1"/>
</dbReference>
<dbReference type="InterPro" id="IPR010721">
    <property type="entry name" value="UstE-like"/>
</dbReference>
<name>A0ABP5TTA9_9PSEU</name>
<feature type="transmembrane region" description="Helical" evidence="1">
    <location>
        <begin position="134"/>
        <end position="155"/>
    </location>
</feature>
<dbReference type="RefSeq" id="WP_344135380.1">
    <property type="nucleotide sequence ID" value="NZ_BAAARA010000019.1"/>
</dbReference>
<comment type="caution">
    <text evidence="2">The sequence shown here is derived from an EMBL/GenBank/DDBJ whole genome shotgun (WGS) entry which is preliminary data.</text>
</comment>
<dbReference type="Pfam" id="PF06966">
    <property type="entry name" value="DUF1295"/>
    <property type="match status" value="1"/>
</dbReference>
<dbReference type="PANTHER" id="PTHR32251">
    <property type="entry name" value="3-OXO-5-ALPHA-STEROID 4-DEHYDROGENASE"/>
    <property type="match status" value="1"/>
</dbReference>
<keyword evidence="3" id="KW-1185">Reference proteome</keyword>
<evidence type="ECO:0000313" key="2">
    <source>
        <dbReference type="EMBL" id="GAA2358481.1"/>
    </source>
</evidence>
<dbReference type="EMBL" id="BAAARA010000019">
    <property type="protein sequence ID" value="GAA2358481.1"/>
    <property type="molecule type" value="Genomic_DNA"/>
</dbReference>
<feature type="transmembrane region" description="Helical" evidence="1">
    <location>
        <begin position="57"/>
        <end position="76"/>
    </location>
</feature>
<proteinExistence type="predicted"/>
<keyword evidence="1" id="KW-0472">Membrane</keyword>
<dbReference type="Proteomes" id="UP001501218">
    <property type="component" value="Unassembled WGS sequence"/>
</dbReference>
<dbReference type="Gene3D" id="1.20.120.1630">
    <property type="match status" value="1"/>
</dbReference>
<gene>
    <name evidence="2" type="ORF">GCM10009854_41090</name>
</gene>
<protein>
    <submittedName>
        <fullName evidence="2">DUF1295 domain-containing protein</fullName>
    </submittedName>
</protein>
<keyword evidence="1" id="KW-0812">Transmembrane</keyword>